<keyword evidence="4 5" id="KW-0472">Membrane</keyword>
<evidence type="ECO:0000313" key="6">
    <source>
        <dbReference type="EMBL" id="AQY55125.1"/>
    </source>
</evidence>
<dbReference type="InterPro" id="IPR006480">
    <property type="entry name" value="Phage_holin_4_1"/>
</dbReference>
<accession>A0A1U9WQR6</accession>
<evidence type="ECO:0000313" key="7">
    <source>
        <dbReference type="Proteomes" id="UP000225660"/>
    </source>
</evidence>
<dbReference type="GeneID" id="40075834"/>
<evidence type="ECO:0000256" key="2">
    <source>
        <dbReference type="ARBA" id="ARBA00022692"/>
    </source>
</evidence>
<evidence type="ECO:0000256" key="1">
    <source>
        <dbReference type="ARBA" id="ARBA00004301"/>
    </source>
</evidence>
<name>A0A1U9WQR6_9CAUD</name>
<dbReference type="KEGG" id="vg:40075834"/>
<keyword evidence="7" id="KW-1185">Reference proteome</keyword>
<feature type="transmembrane region" description="Helical" evidence="5">
    <location>
        <begin position="9"/>
        <end position="29"/>
    </location>
</feature>
<reference evidence="6" key="1">
    <citation type="submission" date="2017-10" db="EMBL/GenBank/DDBJ databases">
        <title>Sequence, genome organization and annotation of the thermophilic 47,7-kb bacterophage TO-84 that infects Geobacillus stearothermophilus.</title>
        <authorList>
            <person name="Skowron P.M."/>
            <person name="Kropinski A."/>
            <person name="Los M."/>
        </authorList>
    </citation>
    <scope>NUCLEOTIDE SEQUENCE [LARGE SCALE GENOMIC DNA]</scope>
</reference>
<evidence type="ECO:0000256" key="5">
    <source>
        <dbReference type="SAM" id="Phobius"/>
    </source>
</evidence>
<evidence type="ECO:0000256" key="3">
    <source>
        <dbReference type="ARBA" id="ARBA00022989"/>
    </source>
</evidence>
<keyword evidence="2 5" id="KW-0812">Transmembrane</keyword>
<dbReference type="GO" id="GO:0033644">
    <property type="term" value="C:host cell membrane"/>
    <property type="evidence" value="ECO:0007669"/>
    <property type="project" value="UniProtKB-SubCell"/>
</dbReference>
<dbReference type="RefSeq" id="YP_009600072.1">
    <property type="nucleotide sequence ID" value="NC_041918.2"/>
</dbReference>
<evidence type="ECO:0000256" key="4">
    <source>
        <dbReference type="ARBA" id="ARBA00023136"/>
    </source>
</evidence>
<organism evidence="6 7">
    <name type="scientific">Geobacillus phage TP-84</name>
    <dbReference type="NCBI Taxonomy" id="1965361"/>
    <lineage>
        <taxon>Viruses</taxon>
        <taxon>Duplodnaviria</taxon>
        <taxon>Heunggongvirae</taxon>
        <taxon>Uroviricota</taxon>
        <taxon>Caudoviricetes</taxon>
        <taxon>Saundersvirus</taxon>
        <taxon>Saundersvirus Tp84</taxon>
    </lineage>
</organism>
<dbReference type="OrthoDB" id="36019at10239"/>
<proteinExistence type="predicted"/>
<dbReference type="Pfam" id="PF05105">
    <property type="entry name" value="Phage_holin_4_1"/>
    <property type="match status" value="1"/>
</dbReference>
<keyword evidence="3 5" id="KW-1133">Transmembrane helix</keyword>
<comment type="subcellular location">
    <subcellularLocation>
        <location evidence="1">Host membrane</location>
        <topology evidence="1">Multi-pass membrane protein</topology>
    </subcellularLocation>
</comment>
<protein>
    <submittedName>
        <fullName evidence="6">Holin</fullName>
    </submittedName>
</protein>
<feature type="transmembrane region" description="Helical" evidence="5">
    <location>
        <begin position="35"/>
        <end position="54"/>
    </location>
</feature>
<dbReference type="Proteomes" id="UP000225660">
    <property type="component" value="Segment"/>
</dbReference>
<sequence>MKTPQQTDTLFTAIAGGFTSTVAYLIGGVDNLSNALTVFMILDYFTGILSAFYTRQVNSYLAYRGLAKKAGMIAFVIVANQLDIITGNTEGFLRDAMMMFLIGMEGISIKENVEKMGFNAPGFIVEALKKLMGNDKNDSSKGA</sequence>
<dbReference type="NCBIfam" id="TIGR01593">
    <property type="entry name" value="holin_tox_secr"/>
    <property type="match status" value="1"/>
</dbReference>
<dbReference type="EMBL" id="KY565347">
    <property type="protein sequence ID" value="AQY55125.1"/>
    <property type="molecule type" value="Genomic_DNA"/>
</dbReference>